<comment type="pathway">
    <text evidence="12">Amino-acid biosynthesis; L-histidine biosynthesis; L-histidine from 5-phospho-alpha-D-ribose 1-diphosphate: step 8/9.</text>
</comment>
<evidence type="ECO:0000256" key="5">
    <source>
        <dbReference type="ARBA" id="ARBA00022723"/>
    </source>
</evidence>
<dbReference type="PANTHER" id="PTHR23133">
    <property type="entry name" value="IMIDAZOLEGLYCEROL-PHOSPHATE DEHYDRATASE HIS7"/>
    <property type="match status" value="1"/>
</dbReference>
<keyword evidence="3 12" id="KW-0963">Cytoplasm</keyword>
<dbReference type="InterPro" id="IPR036412">
    <property type="entry name" value="HAD-like_sf"/>
</dbReference>
<keyword evidence="8 12" id="KW-0368">Histidine biosynthesis</keyword>
<evidence type="ECO:0000313" key="13">
    <source>
        <dbReference type="EMBL" id="EHB93104.1"/>
    </source>
</evidence>
<keyword evidence="10 12" id="KW-0511">Multifunctional enzyme</keyword>
<dbReference type="Gene3D" id="3.40.50.1000">
    <property type="entry name" value="HAD superfamily/HAD-like"/>
    <property type="match status" value="1"/>
</dbReference>
<dbReference type="InterPro" id="IPR006543">
    <property type="entry name" value="Histidinol-phos"/>
</dbReference>
<dbReference type="InterPro" id="IPR023214">
    <property type="entry name" value="HAD_sf"/>
</dbReference>
<evidence type="ECO:0000256" key="9">
    <source>
        <dbReference type="ARBA" id="ARBA00023239"/>
    </source>
</evidence>
<dbReference type="GO" id="GO:0004401">
    <property type="term" value="F:histidinol-phosphatase activity"/>
    <property type="evidence" value="ECO:0007669"/>
    <property type="project" value="UniProtKB-UniRule"/>
</dbReference>
<dbReference type="UniPathway" id="UPA00031">
    <property type="reaction ID" value="UER00011"/>
</dbReference>
<dbReference type="STRING" id="742725.HMPREF9450_00370"/>
<feature type="binding site" evidence="12">
    <location>
        <position position="11"/>
    </location>
    <ligand>
        <name>Mg(2+)</name>
        <dbReference type="ChEBI" id="CHEBI:18420"/>
    </ligand>
</feature>
<reference evidence="13 14" key="1">
    <citation type="submission" date="2011-08" db="EMBL/GenBank/DDBJ databases">
        <title>The Genome Sequence of Alistipes indistinctus YIT 12060.</title>
        <authorList>
            <consortium name="The Broad Institute Genome Sequencing Platform"/>
            <person name="Earl A."/>
            <person name="Ward D."/>
            <person name="Feldgarden M."/>
            <person name="Gevers D."/>
            <person name="Morotomi M."/>
            <person name="Young S.K."/>
            <person name="Zeng Q."/>
            <person name="Gargeya S."/>
            <person name="Fitzgerald M."/>
            <person name="Haas B."/>
            <person name="Abouelleil A."/>
            <person name="Alvarado L."/>
            <person name="Arachchi H.M."/>
            <person name="Berlin A."/>
            <person name="Brown A."/>
            <person name="Chapman S.B."/>
            <person name="Chen Z."/>
            <person name="Dunbar C."/>
            <person name="Freedman E."/>
            <person name="Gearin G."/>
            <person name="Gellesch M."/>
            <person name="Goldberg J."/>
            <person name="Griggs A."/>
            <person name="Gujja S."/>
            <person name="Heiman D."/>
            <person name="Howarth C."/>
            <person name="Larson L."/>
            <person name="Lui A."/>
            <person name="MacDonald P.J.P."/>
            <person name="Montmayeur A."/>
            <person name="Murphy C."/>
            <person name="Neiman D."/>
            <person name="Pearson M."/>
            <person name="Priest M."/>
            <person name="Roberts A."/>
            <person name="Saif S."/>
            <person name="Shea T."/>
            <person name="Shenoy N."/>
            <person name="Sisk P."/>
            <person name="Stolte C."/>
            <person name="Sykes S."/>
            <person name="Wortman J."/>
            <person name="Nusbaum C."/>
            <person name="Birren B."/>
        </authorList>
    </citation>
    <scope>NUCLEOTIDE SEQUENCE [LARGE SCALE GENOMIC DNA]</scope>
    <source>
        <strain evidence="13 14">YIT 12060</strain>
    </source>
</reference>
<feature type="region of interest" description="Histidinol-phosphatase" evidence="12">
    <location>
        <begin position="1"/>
        <end position="187"/>
    </location>
</feature>
<name>G5H610_9BACT</name>
<comment type="catalytic activity">
    <reaction evidence="11 12">
        <text>L-histidinol phosphate + H2O = L-histidinol + phosphate</text>
        <dbReference type="Rhea" id="RHEA:14465"/>
        <dbReference type="ChEBI" id="CHEBI:15377"/>
        <dbReference type="ChEBI" id="CHEBI:43474"/>
        <dbReference type="ChEBI" id="CHEBI:57699"/>
        <dbReference type="ChEBI" id="CHEBI:57980"/>
        <dbReference type="EC" id="3.1.3.15"/>
    </reaction>
</comment>
<dbReference type="NCBIfam" id="TIGR01656">
    <property type="entry name" value="Histidinol-ppas"/>
    <property type="match status" value="1"/>
</dbReference>
<evidence type="ECO:0000256" key="2">
    <source>
        <dbReference type="ARBA" id="ARBA00005047"/>
    </source>
</evidence>
<dbReference type="NCBIfam" id="TIGR01261">
    <property type="entry name" value="hisB_Nterm"/>
    <property type="match status" value="1"/>
</dbReference>
<dbReference type="AlphaFoldDB" id="G5H610"/>
<keyword evidence="14" id="KW-1185">Reference proteome</keyword>
<dbReference type="HAMAP" id="MF_01022">
    <property type="entry name" value="Bifunc_HisB"/>
    <property type="match status" value="1"/>
</dbReference>
<dbReference type="SUPFAM" id="SSF54211">
    <property type="entry name" value="Ribosomal protein S5 domain 2-like"/>
    <property type="match status" value="2"/>
</dbReference>
<comment type="subcellular location">
    <subcellularLocation>
        <location evidence="12">Cytoplasm</location>
    </subcellularLocation>
</comment>
<comment type="caution">
    <text evidence="13">The sequence shown here is derived from an EMBL/GenBank/DDBJ whole genome shotgun (WGS) entry which is preliminary data.</text>
</comment>
<comment type="cofactor">
    <cofactor evidence="1 12">
        <name>Mg(2+)</name>
        <dbReference type="ChEBI" id="CHEBI:18420"/>
    </cofactor>
</comment>
<comment type="caution">
    <text evidence="12">Lacks conserved residue(s) required for the propagation of feature annotation.</text>
</comment>
<dbReference type="HOGENOM" id="CLU_044308_0_0_10"/>
<dbReference type="NCBIfam" id="NF002111">
    <property type="entry name" value="PRK00951.2-1"/>
    <property type="match status" value="1"/>
</dbReference>
<feature type="binding site" evidence="12">
    <location>
        <position position="13"/>
    </location>
    <ligand>
        <name>Mg(2+)</name>
        <dbReference type="ChEBI" id="CHEBI:18420"/>
    </ligand>
</feature>
<comment type="similarity">
    <text evidence="12">In the C-terminal section; belongs to the imidazoleglycerol-phosphate dehydratase family.</text>
</comment>
<comment type="similarity">
    <text evidence="12">In the N-terminal section; belongs to the histidinol-phosphatase family.</text>
</comment>
<dbReference type="GO" id="GO:0000105">
    <property type="term" value="P:L-histidine biosynthetic process"/>
    <property type="evidence" value="ECO:0007669"/>
    <property type="project" value="UniProtKB-UniRule"/>
</dbReference>
<feature type="binding site" evidence="12">
    <location>
        <position position="132"/>
    </location>
    <ligand>
        <name>Mg(2+)</name>
        <dbReference type="ChEBI" id="CHEBI:18420"/>
    </ligand>
</feature>
<dbReference type="EC" id="4.2.1.19" evidence="12"/>
<evidence type="ECO:0000256" key="12">
    <source>
        <dbReference type="HAMAP-Rule" id="MF_01022"/>
    </source>
</evidence>
<keyword evidence="5 12" id="KW-0479">Metal-binding</keyword>
<dbReference type="PANTHER" id="PTHR23133:SF2">
    <property type="entry name" value="IMIDAZOLEGLYCEROL-PHOSPHATE DEHYDRATASE"/>
    <property type="match status" value="1"/>
</dbReference>
<feature type="active site" description="Proton donor" evidence="12">
    <location>
        <position position="13"/>
    </location>
</feature>
<dbReference type="GO" id="GO:0046872">
    <property type="term" value="F:metal ion binding"/>
    <property type="evidence" value="ECO:0007669"/>
    <property type="project" value="UniProtKB-KW"/>
</dbReference>
<evidence type="ECO:0000256" key="10">
    <source>
        <dbReference type="ARBA" id="ARBA00023268"/>
    </source>
</evidence>
<dbReference type="PATRIC" id="fig|742725.3.peg.417"/>
<dbReference type="Pfam" id="PF13242">
    <property type="entry name" value="Hydrolase_like"/>
    <property type="match status" value="1"/>
</dbReference>
<dbReference type="CDD" id="cd07914">
    <property type="entry name" value="IGPD"/>
    <property type="match status" value="1"/>
</dbReference>
<dbReference type="HAMAP" id="MF_00076">
    <property type="entry name" value="HisB"/>
    <property type="match status" value="1"/>
</dbReference>
<dbReference type="SUPFAM" id="SSF56784">
    <property type="entry name" value="HAD-like"/>
    <property type="match status" value="1"/>
</dbReference>
<dbReference type="Proteomes" id="UP000006008">
    <property type="component" value="Unassembled WGS sequence"/>
</dbReference>
<dbReference type="InterPro" id="IPR000807">
    <property type="entry name" value="ImidazoleglycerolP_deHydtase"/>
</dbReference>
<dbReference type="FunFam" id="3.30.230.40:FF:000001">
    <property type="entry name" value="Imidazoleglycerol-phosphate dehydratase HisB"/>
    <property type="match status" value="1"/>
</dbReference>
<dbReference type="InterPro" id="IPR020565">
    <property type="entry name" value="ImidazoleglycerP_deHydtase_CS"/>
</dbReference>
<dbReference type="EMBL" id="ADLD01000004">
    <property type="protein sequence ID" value="EHB93104.1"/>
    <property type="molecule type" value="Genomic_DNA"/>
</dbReference>
<dbReference type="NCBIfam" id="TIGR01662">
    <property type="entry name" value="HAD-SF-IIIA"/>
    <property type="match status" value="1"/>
</dbReference>
<evidence type="ECO:0000256" key="4">
    <source>
        <dbReference type="ARBA" id="ARBA00022605"/>
    </source>
</evidence>
<dbReference type="GeneID" id="92816792"/>
<evidence type="ECO:0000256" key="3">
    <source>
        <dbReference type="ARBA" id="ARBA00022490"/>
    </source>
</evidence>
<dbReference type="RefSeq" id="WP_009133176.1">
    <property type="nucleotide sequence ID" value="NZ_CP102250.1"/>
</dbReference>
<comment type="catalytic activity">
    <reaction evidence="12">
        <text>D-erythro-1-(imidazol-4-yl)glycerol 3-phosphate = 3-(imidazol-4-yl)-2-oxopropyl phosphate + H2O</text>
        <dbReference type="Rhea" id="RHEA:11040"/>
        <dbReference type="ChEBI" id="CHEBI:15377"/>
        <dbReference type="ChEBI" id="CHEBI:57766"/>
        <dbReference type="ChEBI" id="CHEBI:58278"/>
        <dbReference type="EC" id="4.2.1.19"/>
    </reaction>
</comment>
<dbReference type="InterPro" id="IPR005954">
    <property type="entry name" value="HisB_N"/>
</dbReference>
<keyword evidence="9 12" id="KW-0456">Lyase</keyword>
<protein>
    <recommendedName>
        <fullName evidence="12">Histidine biosynthesis bifunctional protein HisB</fullName>
    </recommendedName>
    <domain>
        <recommendedName>
            <fullName evidence="12">Histidinol-phosphatase</fullName>
            <ecNumber evidence="12">3.1.3.15</ecNumber>
        </recommendedName>
    </domain>
    <domain>
        <recommendedName>
            <fullName evidence="12">Imidazoleglycerol-phosphate dehydratase</fullName>
            <shortName evidence="12">IGPD</shortName>
            <ecNumber evidence="12">4.2.1.19</ecNumber>
        </recommendedName>
    </domain>
</protein>
<dbReference type="CDD" id="cd07503">
    <property type="entry name" value="HAD_HisB-N"/>
    <property type="match status" value="1"/>
</dbReference>
<accession>G5H610</accession>
<dbReference type="GO" id="GO:0004424">
    <property type="term" value="F:imidazoleglycerol-phosphate dehydratase activity"/>
    <property type="evidence" value="ECO:0007669"/>
    <property type="project" value="UniProtKB-UniRule"/>
</dbReference>
<feature type="region of interest" description="Imidazoleglycerol-phosphate dehydratase" evidence="12">
    <location>
        <begin position="188"/>
        <end position="378"/>
    </location>
</feature>
<dbReference type="Pfam" id="PF00475">
    <property type="entry name" value="IGPD"/>
    <property type="match status" value="1"/>
</dbReference>
<keyword evidence="6 12" id="KW-0378">Hydrolase</keyword>
<dbReference type="InterPro" id="IPR020566">
    <property type="entry name" value="His_synth_bifunc_HisB"/>
</dbReference>
<dbReference type="InterPro" id="IPR006549">
    <property type="entry name" value="HAD-SF_hydro_IIIA"/>
</dbReference>
<gene>
    <name evidence="12" type="primary">hisB</name>
    <name evidence="13" type="ORF">HMPREF9450_00370</name>
</gene>
<dbReference type="OrthoDB" id="9790411at2"/>
<evidence type="ECO:0000256" key="1">
    <source>
        <dbReference type="ARBA" id="ARBA00001946"/>
    </source>
</evidence>
<sequence length="378" mass="42264">MPQPKKVLFIDRDGTLIVEPPVDYQVDSLEKLRFVPGAITAMSRIATLGYELVMATNQDGLGTASFPEETFHPAHNLMLATLAGEGIRFDEQLIDRSMPADNAPTRKPRTGMFGRYLDNPQYDLKASYVIGDRVTDIELAKNLGARGILLRPAEEGRRMLAEAGLTDYCALITDDWNKIWQLLRAGERTAAISRKTRETDISVRLDLDGGGPSHIDTGLKFFDHMLDQIVHHAGFTLEVTVRGDLEVDEHHTIEDTAIVLGEAMYAALGSKLGIERYGYCLPMDECDATVLIDFGGRIDFAWNVVFRRERVGDVPTEMFRHFFKSFADAARCNLHITAEGENEHHKIEGIFKAFSRALRMAASRNSFKFELPSSKGVL</sequence>
<dbReference type="Gene3D" id="3.30.230.40">
    <property type="entry name" value="Imidazole glycerol phosphate dehydratase, domain 1"/>
    <property type="match status" value="2"/>
</dbReference>
<dbReference type="PROSITE" id="PS00954">
    <property type="entry name" value="IGP_DEHYDRATASE_1"/>
    <property type="match status" value="1"/>
</dbReference>
<proteinExistence type="inferred from homology"/>
<keyword evidence="4 12" id="KW-0028">Amino-acid biosynthesis</keyword>
<dbReference type="FunFam" id="3.30.230.40:FF:000003">
    <property type="entry name" value="Imidazoleglycerol-phosphate dehydratase HisB"/>
    <property type="match status" value="1"/>
</dbReference>
<feature type="active site" description="Nucleophile" evidence="12">
    <location>
        <position position="11"/>
    </location>
</feature>
<dbReference type="GO" id="GO:0005737">
    <property type="term" value="C:cytoplasm"/>
    <property type="evidence" value="ECO:0007669"/>
    <property type="project" value="UniProtKB-SubCell"/>
</dbReference>
<evidence type="ECO:0000256" key="8">
    <source>
        <dbReference type="ARBA" id="ARBA00023102"/>
    </source>
</evidence>
<dbReference type="eggNOG" id="COG0241">
    <property type="taxonomic scope" value="Bacteria"/>
</dbReference>
<evidence type="ECO:0000256" key="6">
    <source>
        <dbReference type="ARBA" id="ARBA00022801"/>
    </source>
</evidence>
<dbReference type="InterPro" id="IPR020568">
    <property type="entry name" value="Ribosomal_Su5_D2-typ_SF"/>
</dbReference>
<organism evidence="13 14">
    <name type="scientific">Alistipes indistinctus YIT 12060</name>
    <dbReference type="NCBI Taxonomy" id="742725"/>
    <lineage>
        <taxon>Bacteria</taxon>
        <taxon>Pseudomonadati</taxon>
        <taxon>Bacteroidota</taxon>
        <taxon>Bacteroidia</taxon>
        <taxon>Bacteroidales</taxon>
        <taxon>Rikenellaceae</taxon>
        <taxon>Alistipes</taxon>
    </lineage>
</organism>
<dbReference type="NCBIfam" id="NF003937">
    <property type="entry name" value="PRK05446.1"/>
    <property type="match status" value="1"/>
</dbReference>
<dbReference type="PROSITE" id="PS00955">
    <property type="entry name" value="IGP_DEHYDRATASE_2"/>
    <property type="match status" value="1"/>
</dbReference>
<comment type="pathway">
    <text evidence="2 12">Amino-acid biosynthesis; L-histidine biosynthesis; L-histidine from 5-phospho-alpha-D-ribose 1-diphosphate: step 6/9.</text>
</comment>
<evidence type="ECO:0000256" key="11">
    <source>
        <dbReference type="ARBA" id="ARBA00049158"/>
    </source>
</evidence>
<dbReference type="eggNOG" id="COG0131">
    <property type="taxonomic scope" value="Bacteria"/>
</dbReference>
<evidence type="ECO:0000313" key="14">
    <source>
        <dbReference type="Proteomes" id="UP000006008"/>
    </source>
</evidence>
<dbReference type="InterPro" id="IPR038494">
    <property type="entry name" value="IGPD_sf"/>
</dbReference>
<dbReference type="EC" id="3.1.3.15" evidence="12"/>
<keyword evidence="7 12" id="KW-0460">Magnesium</keyword>
<evidence type="ECO:0000256" key="7">
    <source>
        <dbReference type="ARBA" id="ARBA00022842"/>
    </source>
</evidence>